<dbReference type="GO" id="GO:0008484">
    <property type="term" value="F:sulfuric ester hydrolase activity"/>
    <property type="evidence" value="ECO:0007669"/>
    <property type="project" value="TreeGrafter"/>
</dbReference>
<gene>
    <name evidence="4" type="ORF">D3P04_12770</name>
</gene>
<evidence type="ECO:0000313" key="5">
    <source>
        <dbReference type="Proteomes" id="UP000284202"/>
    </source>
</evidence>
<keyword evidence="2" id="KW-0378">Hydrolase</keyword>
<dbReference type="GO" id="GO:0005509">
    <property type="term" value="F:calcium ion binding"/>
    <property type="evidence" value="ECO:0007669"/>
    <property type="project" value="InterPro"/>
</dbReference>
<dbReference type="Pfam" id="PF00353">
    <property type="entry name" value="HemolysinCabind"/>
    <property type="match status" value="3"/>
</dbReference>
<dbReference type="InterPro" id="IPR000917">
    <property type="entry name" value="Sulfatase_N"/>
</dbReference>
<feature type="domain" description="Sulfatase N-terminal" evidence="3">
    <location>
        <begin position="62"/>
        <end position="376"/>
    </location>
</feature>
<organism evidence="4 5">
    <name type="scientific">Paracoccus onubensis</name>
    <dbReference type="NCBI Taxonomy" id="1675788"/>
    <lineage>
        <taxon>Bacteria</taxon>
        <taxon>Pseudomonadati</taxon>
        <taxon>Pseudomonadota</taxon>
        <taxon>Alphaproteobacteria</taxon>
        <taxon>Rhodobacterales</taxon>
        <taxon>Paracoccaceae</taxon>
        <taxon>Paracoccus</taxon>
    </lineage>
</organism>
<dbReference type="InterPro" id="IPR001343">
    <property type="entry name" value="Hemolysn_Ca-bd"/>
</dbReference>
<dbReference type="Gene3D" id="2.150.10.10">
    <property type="entry name" value="Serralysin-like metalloprotease, C-terminal"/>
    <property type="match status" value="2"/>
</dbReference>
<dbReference type="SUPFAM" id="SSF53649">
    <property type="entry name" value="Alkaline phosphatase-like"/>
    <property type="match status" value="1"/>
</dbReference>
<evidence type="ECO:0000256" key="2">
    <source>
        <dbReference type="ARBA" id="ARBA00022801"/>
    </source>
</evidence>
<dbReference type="SUPFAM" id="SSF51120">
    <property type="entry name" value="beta-Roll"/>
    <property type="match status" value="1"/>
</dbReference>
<dbReference type="GO" id="GO:0005737">
    <property type="term" value="C:cytoplasm"/>
    <property type="evidence" value="ECO:0007669"/>
    <property type="project" value="TreeGrafter"/>
</dbReference>
<evidence type="ECO:0000256" key="1">
    <source>
        <dbReference type="ARBA" id="ARBA00022723"/>
    </source>
</evidence>
<dbReference type="PRINTS" id="PR00313">
    <property type="entry name" value="CABNDNGRPT"/>
</dbReference>
<dbReference type="PANTHER" id="PTHR45953:SF1">
    <property type="entry name" value="IDURONATE 2-SULFATASE"/>
    <property type="match status" value="1"/>
</dbReference>
<proteinExistence type="predicted"/>
<dbReference type="InterPro" id="IPR017850">
    <property type="entry name" value="Alkaline_phosphatase_core_sf"/>
</dbReference>
<evidence type="ECO:0000259" key="3">
    <source>
        <dbReference type="Pfam" id="PF00884"/>
    </source>
</evidence>
<reference evidence="5" key="1">
    <citation type="submission" date="2018-09" db="EMBL/GenBank/DDBJ databases">
        <title>Acidovorax cavernicola nov. sp. isolated from Gruta de las Maravillas (Aracena, Spain).</title>
        <authorList>
            <person name="Jurado V."/>
            <person name="Gutierrez-Patricio S."/>
            <person name="Gonzalez-Pimentel J.L."/>
            <person name="Miller A.Z."/>
            <person name="Laiz L."/>
            <person name="Saiz-Jimenez C."/>
        </authorList>
    </citation>
    <scope>NUCLEOTIDE SEQUENCE [LARGE SCALE GENOMIC DNA]</scope>
    <source>
        <strain evidence="5">1011MAR3C25</strain>
    </source>
</reference>
<dbReference type="AlphaFoldDB" id="A0A418SU55"/>
<accession>A0A418SU55</accession>
<sequence>MECGEPASAGYDTLQICALGPGCRPAGALAGRGDVMRHNILMIAADDLCHVGRMLSVLIKDFHLPNLRRLAGSGTDFDRAYCVVPLCEPARAAVMSGLSPAETSSFDLTVGWRQIIRPENLWTYRLRRSGYYMGTIGKVFHGYRPQPGFVYEALYDTPPFQIGRWQPSGMATEHGGHYGRGWDNDTDWYDHAVASQTIDHIRNFDQDRPWYWEAGFFRPHVPFWAPNRCFDAIDLDRVILPQDWHGGFEKTLFANSFVTADQFSSEDPADWSEEEVLHTRRTIRNYAAGALFMDEQLGRILDALEESRFRDNTVVAFYSDHGYHLGDHNAWHKFSLYEQAACAPFIIRVPDQTPRVVDSPVSHIDLGATLLDVAGIPKPVGHRGESLMPWIRGETPEERAIPTFWYGSVSCAIGMKRVTLYQDGSGEMFDIAGDPWAKKNIAEESPEFPELRDRVLKTCAEWQFLLVDDRGEMDGQGQFTSFMGSSPTVPRISTSFATLGDVVPAKGRSPGYQRMYGAPEERGGTVKLPAHVNDFHTMGRMSATMKLIGNDLGNTIRIEEAHHHHFVAELGDGDNRIMPPGNIRVTARGGTGNDTLRAGMRGGNKLFGGAGDDLLIGGAGSSYLNGGAGNDLIQGGAGNDTLVSGPGDDTLRGNAGDNLLILDAGKTLASGGPGRNTFRVYRTGERNVITDFKEGDILDLSDWAGIQPVHLEQVAERVRITAGCEKLICDKTTLAVIKGGLRGVEHA</sequence>
<dbReference type="Gene3D" id="3.40.720.10">
    <property type="entry name" value="Alkaline Phosphatase, subunit A"/>
    <property type="match status" value="1"/>
</dbReference>
<dbReference type="InterPro" id="IPR011049">
    <property type="entry name" value="Serralysin-like_metalloprot_C"/>
</dbReference>
<keyword evidence="5" id="KW-1185">Reference proteome</keyword>
<protein>
    <recommendedName>
        <fullName evidence="3">Sulfatase N-terminal domain-containing protein</fullName>
    </recommendedName>
</protein>
<dbReference type="Proteomes" id="UP000284202">
    <property type="component" value="Unassembled WGS sequence"/>
</dbReference>
<dbReference type="EMBL" id="QZCG01000008">
    <property type="protein sequence ID" value="RJE84516.1"/>
    <property type="molecule type" value="Genomic_DNA"/>
</dbReference>
<keyword evidence="1" id="KW-0479">Metal-binding</keyword>
<comment type="caution">
    <text evidence="4">The sequence shown here is derived from an EMBL/GenBank/DDBJ whole genome shotgun (WGS) entry which is preliminary data.</text>
</comment>
<name>A0A418SU55_9RHOB</name>
<dbReference type="Pfam" id="PF00884">
    <property type="entry name" value="Sulfatase"/>
    <property type="match status" value="1"/>
</dbReference>
<dbReference type="PANTHER" id="PTHR45953">
    <property type="entry name" value="IDURONATE 2-SULFATASE"/>
    <property type="match status" value="1"/>
</dbReference>
<evidence type="ECO:0000313" key="4">
    <source>
        <dbReference type="EMBL" id="RJE84516.1"/>
    </source>
</evidence>
<dbReference type="OrthoDB" id="9795675at2"/>